<dbReference type="InterPro" id="IPR050364">
    <property type="entry name" value="Cytochrome_P450_fung"/>
</dbReference>
<dbReference type="CDD" id="cd11065">
    <property type="entry name" value="CYP64-like"/>
    <property type="match status" value="1"/>
</dbReference>
<dbReference type="InterPro" id="IPR002401">
    <property type="entry name" value="Cyt_P450_E_grp-I"/>
</dbReference>
<keyword evidence="4 9" id="KW-0349">Heme</keyword>
<keyword evidence="13" id="KW-1185">Reference proteome</keyword>
<keyword evidence="7 9" id="KW-0408">Iron</keyword>
<evidence type="ECO:0000256" key="5">
    <source>
        <dbReference type="ARBA" id="ARBA00022723"/>
    </source>
</evidence>
<dbReference type="GO" id="GO:0016705">
    <property type="term" value="F:oxidoreductase activity, acting on paired donors, with incorporation or reduction of molecular oxygen"/>
    <property type="evidence" value="ECO:0007669"/>
    <property type="project" value="InterPro"/>
</dbReference>
<keyword evidence="8 10" id="KW-0503">Monooxygenase</keyword>
<dbReference type="PROSITE" id="PS00086">
    <property type="entry name" value="CYTOCHROME_P450"/>
    <property type="match status" value="1"/>
</dbReference>
<evidence type="ECO:0000256" key="9">
    <source>
        <dbReference type="PIRSR" id="PIRSR602401-1"/>
    </source>
</evidence>
<dbReference type="Pfam" id="PF00067">
    <property type="entry name" value="p450"/>
    <property type="match status" value="1"/>
</dbReference>
<reference evidence="12" key="1">
    <citation type="submission" date="2020-11" db="EMBL/GenBank/DDBJ databases">
        <authorList>
            <consortium name="DOE Joint Genome Institute"/>
            <person name="Ahrendt S."/>
            <person name="Riley R."/>
            <person name="Andreopoulos W."/>
            <person name="LaButti K."/>
            <person name="Pangilinan J."/>
            <person name="Ruiz-duenas F.J."/>
            <person name="Barrasa J.M."/>
            <person name="Sanchez-Garcia M."/>
            <person name="Camarero S."/>
            <person name="Miyauchi S."/>
            <person name="Serrano A."/>
            <person name="Linde D."/>
            <person name="Babiker R."/>
            <person name="Drula E."/>
            <person name="Ayuso-Fernandez I."/>
            <person name="Pacheco R."/>
            <person name="Padilla G."/>
            <person name="Ferreira P."/>
            <person name="Barriuso J."/>
            <person name="Kellner H."/>
            <person name="Castanera R."/>
            <person name="Alfaro M."/>
            <person name="Ramirez L."/>
            <person name="Pisabarro A.G."/>
            <person name="Kuo A."/>
            <person name="Tritt A."/>
            <person name="Lipzen A."/>
            <person name="He G."/>
            <person name="Yan M."/>
            <person name="Ng V."/>
            <person name="Cullen D."/>
            <person name="Martin F."/>
            <person name="Rosso M.-N."/>
            <person name="Henrissat B."/>
            <person name="Hibbett D."/>
            <person name="Martinez A.T."/>
            <person name="Grigoriev I.V."/>
        </authorList>
    </citation>
    <scope>NUCLEOTIDE SEQUENCE</scope>
    <source>
        <strain evidence="12">AH 44721</strain>
    </source>
</reference>
<dbReference type="GO" id="GO:0005506">
    <property type="term" value="F:iron ion binding"/>
    <property type="evidence" value="ECO:0007669"/>
    <property type="project" value="InterPro"/>
</dbReference>
<sequence length="511" mass="57780">MASILSRENAYPIALGLVAILAVRMIAGWIRRPKYLPGPPRLPLVGNLFDMPESESWVTYNKWKETYGDAIYLEILGSPLVILNSYKACIDLLEKKSDIYSDRPIGIMANILMGWNKAVMMSPYNDRWRRFRRITAQSMRKDAIKQFHPIQEREVARFLGSLLEDPDHYMENFRLAAGRSLLWNVYGLPVDDSNNPIITTTEKAMEIGVFAAQPGNFLVDFFPALQYVPSWFPGTGWKEFARKGRVLAHDMAEIPFDMTLKEIKSGNNEPSFTSINLGKNEDPDIVKWCSGSMLAAGADTSVASVHAFFLTMTLFPEVQKRCQAEIDAVTGGTRLPEIADRDSLPFLSATMWEMMRWQPVSPLALPHRVLKDDIYNGCFIPAGTVILGNTWDPELFEEPDKFIPERYLPYFDKSIPHDPAKLPLEPNEFAFGYGRRICAGMHYAETMFLISIARVLSTFDITKVKDANGNEITPELKFNSSIVRETLEFPCVIKPRSEAARALVLSSLKSI</sequence>
<evidence type="ECO:0000256" key="1">
    <source>
        <dbReference type="ARBA" id="ARBA00001971"/>
    </source>
</evidence>
<dbReference type="Gene3D" id="1.10.630.10">
    <property type="entry name" value="Cytochrome P450"/>
    <property type="match status" value="1"/>
</dbReference>
<evidence type="ECO:0000256" key="10">
    <source>
        <dbReference type="RuleBase" id="RU000461"/>
    </source>
</evidence>
<evidence type="ECO:0000256" key="4">
    <source>
        <dbReference type="ARBA" id="ARBA00022617"/>
    </source>
</evidence>
<dbReference type="EMBL" id="JADNYJ010000013">
    <property type="protein sequence ID" value="KAF8907819.1"/>
    <property type="molecule type" value="Genomic_DNA"/>
</dbReference>
<feature type="transmembrane region" description="Helical" evidence="11">
    <location>
        <begin position="12"/>
        <end position="30"/>
    </location>
</feature>
<evidence type="ECO:0000256" key="7">
    <source>
        <dbReference type="ARBA" id="ARBA00023004"/>
    </source>
</evidence>
<keyword evidence="6 10" id="KW-0560">Oxidoreductase</keyword>
<organism evidence="12 13">
    <name type="scientific">Gymnopilus junonius</name>
    <name type="common">Spectacular rustgill mushroom</name>
    <name type="synonym">Gymnopilus spectabilis subsp. junonius</name>
    <dbReference type="NCBI Taxonomy" id="109634"/>
    <lineage>
        <taxon>Eukaryota</taxon>
        <taxon>Fungi</taxon>
        <taxon>Dikarya</taxon>
        <taxon>Basidiomycota</taxon>
        <taxon>Agaricomycotina</taxon>
        <taxon>Agaricomycetes</taxon>
        <taxon>Agaricomycetidae</taxon>
        <taxon>Agaricales</taxon>
        <taxon>Agaricineae</taxon>
        <taxon>Hymenogastraceae</taxon>
        <taxon>Gymnopilus</taxon>
    </lineage>
</organism>
<dbReference type="Proteomes" id="UP000724874">
    <property type="component" value="Unassembled WGS sequence"/>
</dbReference>
<evidence type="ECO:0000256" key="11">
    <source>
        <dbReference type="SAM" id="Phobius"/>
    </source>
</evidence>
<dbReference type="InterPro" id="IPR036396">
    <property type="entry name" value="Cyt_P450_sf"/>
</dbReference>
<keyword evidence="11" id="KW-0472">Membrane</keyword>
<evidence type="ECO:0000256" key="2">
    <source>
        <dbReference type="ARBA" id="ARBA00005179"/>
    </source>
</evidence>
<dbReference type="InterPro" id="IPR001128">
    <property type="entry name" value="Cyt_P450"/>
</dbReference>
<keyword evidence="11" id="KW-1133">Transmembrane helix</keyword>
<dbReference type="PANTHER" id="PTHR46300:SF7">
    <property type="entry name" value="P450, PUTATIVE (EUROFUNG)-RELATED"/>
    <property type="match status" value="1"/>
</dbReference>
<dbReference type="PANTHER" id="PTHR46300">
    <property type="entry name" value="P450, PUTATIVE (EUROFUNG)-RELATED-RELATED"/>
    <property type="match status" value="1"/>
</dbReference>
<comment type="pathway">
    <text evidence="2">Secondary metabolite biosynthesis.</text>
</comment>
<comment type="similarity">
    <text evidence="3 10">Belongs to the cytochrome P450 family.</text>
</comment>
<accession>A0A9P5TSH7</accession>
<dbReference type="OrthoDB" id="2789670at2759"/>
<feature type="binding site" description="axial binding residue" evidence="9">
    <location>
        <position position="438"/>
    </location>
    <ligand>
        <name>heme</name>
        <dbReference type="ChEBI" id="CHEBI:30413"/>
    </ligand>
    <ligandPart>
        <name>Fe</name>
        <dbReference type="ChEBI" id="CHEBI:18248"/>
    </ligandPart>
</feature>
<keyword evidence="5 9" id="KW-0479">Metal-binding</keyword>
<dbReference type="AlphaFoldDB" id="A0A9P5TSH7"/>
<evidence type="ECO:0000256" key="8">
    <source>
        <dbReference type="ARBA" id="ARBA00023033"/>
    </source>
</evidence>
<dbReference type="GO" id="GO:0004497">
    <property type="term" value="F:monooxygenase activity"/>
    <property type="evidence" value="ECO:0007669"/>
    <property type="project" value="UniProtKB-KW"/>
</dbReference>
<comment type="cofactor">
    <cofactor evidence="1 9">
        <name>heme</name>
        <dbReference type="ChEBI" id="CHEBI:30413"/>
    </cofactor>
</comment>
<dbReference type="PRINTS" id="PR00463">
    <property type="entry name" value="EP450I"/>
</dbReference>
<dbReference type="SUPFAM" id="SSF48264">
    <property type="entry name" value="Cytochrome P450"/>
    <property type="match status" value="1"/>
</dbReference>
<proteinExistence type="inferred from homology"/>
<evidence type="ECO:0000256" key="6">
    <source>
        <dbReference type="ARBA" id="ARBA00023002"/>
    </source>
</evidence>
<keyword evidence="11" id="KW-0812">Transmembrane</keyword>
<dbReference type="GO" id="GO:0020037">
    <property type="term" value="F:heme binding"/>
    <property type="evidence" value="ECO:0007669"/>
    <property type="project" value="InterPro"/>
</dbReference>
<evidence type="ECO:0000313" key="12">
    <source>
        <dbReference type="EMBL" id="KAF8907819.1"/>
    </source>
</evidence>
<comment type="caution">
    <text evidence="12">The sequence shown here is derived from an EMBL/GenBank/DDBJ whole genome shotgun (WGS) entry which is preliminary data.</text>
</comment>
<evidence type="ECO:0000313" key="13">
    <source>
        <dbReference type="Proteomes" id="UP000724874"/>
    </source>
</evidence>
<name>A0A9P5TSH7_GYMJU</name>
<dbReference type="InterPro" id="IPR017972">
    <property type="entry name" value="Cyt_P450_CS"/>
</dbReference>
<protein>
    <submittedName>
        <fullName evidence="12">Cytochrome P450</fullName>
    </submittedName>
</protein>
<evidence type="ECO:0000256" key="3">
    <source>
        <dbReference type="ARBA" id="ARBA00010617"/>
    </source>
</evidence>
<gene>
    <name evidence="12" type="ORF">CPB84DRAFT_1674580</name>
</gene>